<sequence length="459" mass="48783">MIRVSLAELAARLNGQLIGDDLPIDNVSSDSRAVDSKTLFVALKGENFDGHNFAQAAVDAGANALLVERALPIEAAQIVVANSQRAMGEIGAYVREQLEPICVALTGSNGKTSVKEMIATILSQKHQVLYTAGNFNNEIGVPLTLLRLQQGDEFGVFELGANHAGEIDYTSSLVKPCVAMVNNVASAHLEGFGSLQGVAKAKSEIFNHVASGGTAVINADDPFADVMLAASAHLKQLRFGVENEFSRELDIWASELSSDNYGRYSFTINHHNEAQQVSLPLAGRHQVSNALAATSICLALGLSLSQICQGLSQLKPVKGRMLPNALGRVTVIDDSYNANPASVGAAIDWLQEIKGNRCLVLGDLGELGDNAALLHRELGELAKAKGVNALFCVGTLSEGASHAFGSNHYHDIDDLVAGLIQYINELPAEITVLVKGSRSARMERVVEALTTAYGRGEFV</sequence>
<keyword evidence="7 10" id="KW-0573">Peptidoglycan synthesis</keyword>
<dbReference type="InterPro" id="IPR000713">
    <property type="entry name" value="Mur_ligase_N"/>
</dbReference>
<keyword evidence="5 10" id="KW-0067">ATP-binding</keyword>
<feature type="binding site" evidence="10">
    <location>
        <begin position="107"/>
        <end position="113"/>
    </location>
    <ligand>
        <name>ATP</name>
        <dbReference type="ChEBI" id="CHEBI:30616"/>
    </ligand>
</feature>
<evidence type="ECO:0000256" key="8">
    <source>
        <dbReference type="ARBA" id="ARBA00023306"/>
    </source>
</evidence>
<keyword evidence="3 10" id="KW-0132">Cell division</keyword>
<dbReference type="Proteomes" id="UP000604898">
    <property type="component" value="Unassembled WGS sequence"/>
</dbReference>
<accession>A0ABS1T2T4</accession>
<comment type="caution">
    <text evidence="15">The sequence shown here is derived from an EMBL/GenBank/DDBJ whole genome shotgun (WGS) entry which is preliminary data.</text>
</comment>
<dbReference type="SUPFAM" id="SSF63418">
    <property type="entry name" value="MurE/MurF N-terminal domain"/>
    <property type="match status" value="1"/>
</dbReference>
<evidence type="ECO:0000259" key="12">
    <source>
        <dbReference type="Pfam" id="PF01225"/>
    </source>
</evidence>
<dbReference type="InterPro" id="IPR004101">
    <property type="entry name" value="Mur_ligase_C"/>
</dbReference>
<evidence type="ECO:0000256" key="7">
    <source>
        <dbReference type="ARBA" id="ARBA00022984"/>
    </source>
</evidence>
<evidence type="ECO:0000256" key="9">
    <source>
        <dbReference type="ARBA" id="ARBA00023316"/>
    </source>
</evidence>
<evidence type="ECO:0000256" key="10">
    <source>
        <dbReference type="HAMAP-Rule" id="MF_02019"/>
    </source>
</evidence>
<dbReference type="Pfam" id="PF08245">
    <property type="entry name" value="Mur_ligase_M"/>
    <property type="match status" value="1"/>
</dbReference>
<reference evidence="15 16" key="1">
    <citation type="submission" date="2021-01" db="EMBL/GenBank/DDBJ databases">
        <title>Genome sequence of Shewanella schlegeliana JCM 11561.</title>
        <authorList>
            <person name="Zhang H."/>
            <person name="Li C."/>
        </authorList>
    </citation>
    <scope>NUCLEOTIDE SEQUENCE [LARGE SCALE GENOMIC DNA]</scope>
    <source>
        <strain evidence="15 16">JCM 11561</strain>
    </source>
</reference>
<dbReference type="PANTHER" id="PTHR43024:SF1">
    <property type="entry name" value="UDP-N-ACETYLMURAMOYL-TRIPEPTIDE--D-ALANYL-D-ALANINE LIGASE"/>
    <property type="match status" value="1"/>
</dbReference>
<dbReference type="PANTHER" id="PTHR43024">
    <property type="entry name" value="UDP-N-ACETYLMURAMOYL-TRIPEPTIDE--D-ALANYL-D-ALANINE LIGASE"/>
    <property type="match status" value="1"/>
</dbReference>
<protein>
    <recommendedName>
        <fullName evidence="10 11">UDP-N-acetylmuramoyl-tripeptide--D-alanyl-D-alanine ligase</fullName>
        <ecNumber evidence="10 11">6.3.2.10</ecNumber>
    </recommendedName>
    <alternativeName>
        <fullName evidence="10">D-alanyl-D-alanine-adding enzyme</fullName>
    </alternativeName>
</protein>
<evidence type="ECO:0000256" key="2">
    <source>
        <dbReference type="ARBA" id="ARBA00022598"/>
    </source>
</evidence>
<organism evidence="15 16">
    <name type="scientific">Shewanella schlegeliana</name>
    <dbReference type="NCBI Taxonomy" id="190308"/>
    <lineage>
        <taxon>Bacteria</taxon>
        <taxon>Pseudomonadati</taxon>
        <taxon>Pseudomonadota</taxon>
        <taxon>Gammaproteobacteria</taxon>
        <taxon>Alteromonadales</taxon>
        <taxon>Shewanellaceae</taxon>
        <taxon>Shewanella</taxon>
    </lineage>
</organism>
<dbReference type="Pfam" id="PF01225">
    <property type="entry name" value="Mur_ligase"/>
    <property type="match status" value="1"/>
</dbReference>
<proteinExistence type="inferred from homology"/>
<keyword evidence="6 10" id="KW-0133">Cell shape</keyword>
<keyword evidence="9 10" id="KW-0961">Cell wall biogenesis/degradation</keyword>
<name>A0ABS1T2T4_9GAMM</name>
<evidence type="ECO:0000259" key="14">
    <source>
        <dbReference type="Pfam" id="PF08245"/>
    </source>
</evidence>
<dbReference type="HAMAP" id="MF_02019">
    <property type="entry name" value="MurF"/>
    <property type="match status" value="1"/>
</dbReference>
<evidence type="ECO:0000256" key="6">
    <source>
        <dbReference type="ARBA" id="ARBA00022960"/>
    </source>
</evidence>
<dbReference type="SUPFAM" id="SSF53623">
    <property type="entry name" value="MurD-like peptide ligases, catalytic domain"/>
    <property type="match status" value="1"/>
</dbReference>
<dbReference type="SUPFAM" id="SSF53244">
    <property type="entry name" value="MurD-like peptide ligases, peptide-binding domain"/>
    <property type="match status" value="1"/>
</dbReference>
<keyword evidence="1 10" id="KW-0963">Cytoplasm</keyword>
<dbReference type="InterPro" id="IPR013221">
    <property type="entry name" value="Mur_ligase_cen"/>
</dbReference>
<evidence type="ECO:0000256" key="11">
    <source>
        <dbReference type="RuleBase" id="RU004136"/>
    </source>
</evidence>
<dbReference type="InterPro" id="IPR005863">
    <property type="entry name" value="UDP-N-AcMur_synth"/>
</dbReference>
<keyword evidence="2 10" id="KW-0436">Ligase</keyword>
<dbReference type="InterPro" id="IPR035911">
    <property type="entry name" value="MurE/MurF_N"/>
</dbReference>
<feature type="domain" description="Mur ligase C-terminal" evidence="13">
    <location>
        <begin position="327"/>
        <end position="438"/>
    </location>
</feature>
<dbReference type="Pfam" id="PF02875">
    <property type="entry name" value="Mur_ligase_C"/>
    <property type="match status" value="1"/>
</dbReference>
<evidence type="ECO:0000313" key="15">
    <source>
        <dbReference type="EMBL" id="MBL4914449.1"/>
    </source>
</evidence>
<evidence type="ECO:0000256" key="1">
    <source>
        <dbReference type="ARBA" id="ARBA00022490"/>
    </source>
</evidence>
<evidence type="ECO:0000259" key="13">
    <source>
        <dbReference type="Pfam" id="PF02875"/>
    </source>
</evidence>
<keyword evidence="8 10" id="KW-0131">Cell cycle</keyword>
<dbReference type="NCBIfam" id="TIGR01143">
    <property type="entry name" value="murF"/>
    <property type="match status" value="1"/>
</dbReference>
<dbReference type="Gene3D" id="3.90.190.20">
    <property type="entry name" value="Mur ligase, C-terminal domain"/>
    <property type="match status" value="1"/>
</dbReference>
<evidence type="ECO:0000256" key="5">
    <source>
        <dbReference type="ARBA" id="ARBA00022840"/>
    </source>
</evidence>
<comment type="similarity">
    <text evidence="10">Belongs to the MurCDEF family. MurF subfamily.</text>
</comment>
<dbReference type="GO" id="GO:0016874">
    <property type="term" value="F:ligase activity"/>
    <property type="evidence" value="ECO:0007669"/>
    <property type="project" value="UniProtKB-KW"/>
</dbReference>
<dbReference type="Gene3D" id="3.40.1190.10">
    <property type="entry name" value="Mur-like, catalytic domain"/>
    <property type="match status" value="1"/>
</dbReference>
<evidence type="ECO:0000256" key="4">
    <source>
        <dbReference type="ARBA" id="ARBA00022741"/>
    </source>
</evidence>
<dbReference type="InterPro" id="IPR051046">
    <property type="entry name" value="MurCDEF_CellWall_CoF430Synth"/>
</dbReference>
<feature type="domain" description="Mur ligase central" evidence="14">
    <location>
        <begin position="106"/>
        <end position="295"/>
    </location>
</feature>
<dbReference type="InterPro" id="IPR036565">
    <property type="entry name" value="Mur-like_cat_sf"/>
</dbReference>
<evidence type="ECO:0000313" key="16">
    <source>
        <dbReference type="Proteomes" id="UP000604898"/>
    </source>
</evidence>
<comment type="function">
    <text evidence="10 11">Involved in cell wall formation. Catalyzes the final step in the synthesis of UDP-N-acetylmuramoyl-pentapeptide, the precursor of murein.</text>
</comment>
<comment type="subcellular location">
    <subcellularLocation>
        <location evidence="10 11">Cytoplasm</location>
    </subcellularLocation>
</comment>
<keyword evidence="4 10" id="KW-0547">Nucleotide-binding</keyword>
<comment type="pathway">
    <text evidence="10 11">Cell wall biogenesis; peptidoglycan biosynthesis.</text>
</comment>
<dbReference type="Gene3D" id="3.40.1390.10">
    <property type="entry name" value="MurE/MurF, N-terminal domain"/>
    <property type="match status" value="1"/>
</dbReference>
<evidence type="ECO:0000256" key="3">
    <source>
        <dbReference type="ARBA" id="ARBA00022618"/>
    </source>
</evidence>
<gene>
    <name evidence="10 15" type="primary">murF</name>
    <name evidence="15" type="ORF">JMA39_15200</name>
</gene>
<dbReference type="InterPro" id="IPR036615">
    <property type="entry name" value="Mur_ligase_C_dom_sf"/>
</dbReference>
<dbReference type="RefSeq" id="WP_202722708.1">
    <property type="nucleotide sequence ID" value="NZ_BPEX01000019.1"/>
</dbReference>
<comment type="catalytic activity">
    <reaction evidence="10 11">
        <text>D-alanyl-D-alanine + UDP-N-acetyl-alpha-D-muramoyl-L-alanyl-gamma-D-glutamyl-meso-2,6-diaminopimelate + ATP = UDP-N-acetyl-alpha-D-muramoyl-L-alanyl-gamma-D-glutamyl-meso-2,6-diaminopimeloyl-D-alanyl-D-alanine + ADP + phosphate + H(+)</text>
        <dbReference type="Rhea" id="RHEA:28374"/>
        <dbReference type="ChEBI" id="CHEBI:15378"/>
        <dbReference type="ChEBI" id="CHEBI:30616"/>
        <dbReference type="ChEBI" id="CHEBI:43474"/>
        <dbReference type="ChEBI" id="CHEBI:57822"/>
        <dbReference type="ChEBI" id="CHEBI:61386"/>
        <dbReference type="ChEBI" id="CHEBI:83905"/>
        <dbReference type="ChEBI" id="CHEBI:456216"/>
        <dbReference type="EC" id="6.3.2.10"/>
    </reaction>
</comment>
<keyword evidence="16" id="KW-1185">Reference proteome</keyword>
<dbReference type="EC" id="6.3.2.10" evidence="10 11"/>
<dbReference type="EMBL" id="JAESVD010000009">
    <property type="protein sequence ID" value="MBL4914449.1"/>
    <property type="molecule type" value="Genomic_DNA"/>
</dbReference>
<feature type="domain" description="Mur ligase N-terminal catalytic" evidence="12">
    <location>
        <begin position="24"/>
        <end position="85"/>
    </location>
</feature>